<reference evidence="1 2" key="1">
    <citation type="journal article" date="2017" name="Front. Microbiol.">
        <title>New Insights into the Diversity of the Genus Faecalibacterium.</title>
        <authorList>
            <person name="Benevides L."/>
            <person name="Burman S."/>
            <person name="Martin R."/>
            <person name="Robert V."/>
            <person name="Thomas M."/>
            <person name="Miquel S."/>
            <person name="Chain F."/>
            <person name="Sokol H."/>
            <person name="Bermudez-Humaran L.G."/>
            <person name="Morrison M."/>
            <person name="Langella P."/>
            <person name="Azevedo V.A."/>
            <person name="Chatel J.M."/>
            <person name="Soares S."/>
        </authorList>
    </citation>
    <scope>NUCLEOTIDE SEQUENCE [LARGE SCALE GENOMIC DNA]</scope>
    <source>
        <strain evidence="1 2">CNCM I 4573</strain>
    </source>
</reference>
<evidence type="ECO:0000313" key="1">
    <source>
        <dbReference type="EMBL" id="PDX77051.1"/>
    </source>
</evidence>
<name>A0A2A7AD73_9FIRM</name>
<dbReference type="EMBL" id="NMTW01000007">
    <property type="protein sequence ID" value="PDX77051.1"/>
    <property type="molecule type" value="Genomic_DNA"/>
</dbReference>
<organism evidence="1 2">
    <name type="scientific">Faecalibacterium prausnitzii</name>
    <dbReference type="NCBI Taxonomy" id="853"/>
    <lineage>
        <taxon>Bacteria</taxon>
        <taxon>Bacillati</taxon>
        <taxon>Bacillota</taxon>
        <taxon>Clostridia</taxon>
        <taxon>Eubacteriales</taxon>
        <taxon>Oscillospiraceae</taxon>
        <taxon>Faecalibacterium</taxon>
    </lineage>
</organism>
<comment type="caution">
    <text evidence="1">The sequence shown here is derived from an EMBL/GenBank/DDBJ whole genome shotgun (WGS) entry which is preliminary data.</text>
</comment>
<protein>
    <submittedName>
        <fullName evidence="1">Uncharacterized protein</fullName>
    </submittedName>
</protein>
<dbReference type="AlphaFoldDB" id="A0A2A7AD73"/>
<dbReference type="RefSeq" id="WP_097784784.1">
    <property type="nucleotide sequence ID" value="NZ_JBBNHN010000006.1"/>
</dbReference>
<sequence>MLQLSNGVIFPGFIIYLILYIIMRLMPDSFVRFQKHHAPMSFPIVNFSLPFDVNEDNWPRVKRTGRRIFLFFACIDALNAFCSLQGFYEVLPVSYSRTAGIIFCLCICSFLIGTFLATKSHDLKDEKGK</sequence>
<accession>A0A2A7AD73</accession>
<gene>
    <name evidence="1" type="ORF">CGS56_01270</name>
</gene>
<dbReference type="Proteomes" id="UP000220157">
    <property type="component" value="Unassembled WGS sequence"/>
</dbReference>
<proteinExistence type="predicted"/>
<evidence type="ECO:0000313" key="2">
    <source>
        <dbReference type="Proteomes" id="UP000220157"/>
    </source>
</evidence>